<accession>A0ABS7RWM4</accession>
<organism evidence="1 2">
    <name type="scientific">Leclercia barmai</name>
    <dbReference type="NCBI Taxonomy" id="2785629"/>
    <lineage>
        <taxon>Bacteria</taxon>
        <taxon>Pseudomonadati</taxon>
        <taxon>Pseudomonadota</taxon>
        <taxon>Gammaproteobacteria</taxon>
        <taxon>Enterobacterales</taxon>
        <taxon>Enterobacteriaceae</taxon>
        <taxon>Leclercia</taxon>
    </lineage>
</organism>
<sequence length="64" mass="6862">MAATRGVRAGVSANANSEWVVFTAKLPQALKKKLKIAAAECGQKQQEIVAQAVEMWMAANGFNK</sequence>
<dbReference type="Proteomes" id="UP000706580">
    <property type="component" value="Unassembled WGS sequence"/>
</dbReference>
<dbReference type="RefSeq" id="WP_138371047.1">
    <property type="nucleotide sequence ID" value="NZ_JADMNK010000006.1"/>
</dbReference>
<name>A0ABS7RWM4_9ENTR</name>
<proteinExistence type="predicted"/>
<dbReference type="SUPFAM" id="SSF47598">
    <property type="entry name" value="Ribbon-helix-helix"/>
    <property type="match status" value="1"/>
</dbReference>
<protein>
    <submittedName>
        <fullName evidence="1">Uncharacterized protein</fullName>
    </submittedName>
</protein>
<gene>
    <name evidence="1" type="ORF">ITX56_12980</name>
</gene>
<dbReference type="InterPro" id="IPR010985">
    <property type="entry name" value="Ribbon_hlx_hlx"/>
</dbReference>
<reference evidence="1 2" key="1">
    <citation type="submission" date="2020-11" db="EMBL/GenBank/DDBJ databases">
        <title>Draft Genome of Enterobacter sp. strain EMC7.</title>
        <authorList>
            <person name="Barman P."/>
            <person name="Sinha S."/>
            <person name="Sen S."/>
            <person name="Chakraborty R."/>
        </authorList>
    </citation>
    <scope>NUCLEOTIDE SEQUENCE [LARGE SCALE GENOMIC DNA]</scope>
    <source>
        <strain evidence="1 2">EMC7</strain>
    </source>
</reference>
<dbReference type="EMBL" id="JADMNK010000006">
    <property type="protein sequence ID" value="MBZ0058706.1"/>
    <property type="molecule type" value="Genomic_DNA"/>
</dbReference>
<keyword evidence="2" id="KW-1185">Reference proteome</keyword>
<dbReference type="InterPro" id="IPR013321">
    <property type="entry name" value="Arc_rbn_hlx_hlx"/>
</dbReference>
<comment type="caution">
    <text evidence="1">The sequence shown here is derived from an EMBL/GenBank/DDBJ whole genome shotgun (WGS) entry which is preliminary data.</text>
</comment>
<evidence type="ECO:0000313" key="1">
    <source>
        <dbReference type="EMBL" id="MBZ0058706.1"/>
    </source>
</evidence>
<dbReference type="Gene3D" id="1.10.1220.10">
    <property type="entry name" value="Met repressor-like"/>
    <property type="match status" value="1"/>
</dbReference>
<evidence type="ECO:0000313" key="2">
    <source>
        <dbReference type="Proteomes" id="UP000706580"/>
    </source>
</evidence>